<sequence length="62" mass="6581">MSDSAEQVLSLRFNVPNAVTAVRIVLAVVIATLLIQANVTGIMWAGILLVVAWITDGLDGFL</sequence>
<evidence type="ECO:0008006" key="3">
    <source>
        <dbReference type="Google" id="ProtNLM"/>
    </source>
</evidence>
<reference evidence="2" key="1">
    <citation type="journal article" date="2014" name="Front. Microbiol.">
        <title>High frequency of phylogenetically diverse reductive dehalogenase-homologous genes in deep subseafloor sedimentary metagenomes.</title>
        <authorList>
            <person name="Kawai M."/>
            <person name="Futagami T."/>
            <person name="Toyoda A."/>
            <person name="Takaki Y."/>
            <person name="Nishi S."/>
            <person name="Hori S."/>
            <person name="Arai W."/>
            <person name="Tsubouchi T."/>
            <person name="Morono Y."/>
            <person name="Uchiyama I."/>
            <person name="Ito T."/>
            <person name="Fujiyama A."/>
            <person name="Inagaki F."/>
            <person name="Takami H."/>
        </authorList>
    </citation>
    <scope>NUCLEOTIDE SEQUENCE</scope>
    <source>
        <strain evidence="2">Expedition CK06-06</strain>
    </source>
</reference>
<dbReference type="Pfam" id="PF01066">
    <property type="entry name" value="CDP-OH_P_transf"/>
    <property type="match status" value="1"/>
</dbReference>
<gene>
    <name evidence="2" type="ORF">S01H4_26837</name>
</gene>
<dbReference type="InterPro" id="IPR000462">
    <property type="entry name" value="CDP-OH_P_trans"/>
</dbReference>
<dbReference type="GO" id="GO:0016020">
    <property type="term" value="C:membrane"/>
    <property type="evidence" value="ECO:0007669"/>
    <property type="project" value="InterPro"/>
</dbReference>
<proteinExistence type="predicted"/>
<evidence type="ECO:0000313" key="2">
    <source>
        <dbReference type="EMBL" id="GAG87931.1"/>
    </source>
</evidence>
<dbReference type="GO" id="GO:0008654">
    <property type="term" value="P:phospholipid biosynthetic process"/>
    <property type="evidence" value="ECO:0007669"/>
    <property type="project" value="InterPro"/>
</dbReference>
<dbReference type="AlphaFoldDB" id="X1CUS1"/>
<dbReference type="InterPro" id="IPR043130">
    <property type="entry name" value="CDP-OH_PTrfase_TM_dom"/>
</dbReference>
<keyword evidence="1" id="KW-0472">Membrane</keyword>
<keyword evidence="1" id="KW-1133">Transmembrane helix</keyword>
<feature type="transmembrane region" description="Helical" evidence="1">
    <location>
        <begin position="21"/>
        <end position="54"/>
    </location>
</feature>
<dbReference type="Gene3D" id="1.20.120.1760">
    <property type="match status" value="1"/>
</dbReference>
<keyword evidence="1" id="KW-0812">Transmembrane</keyword>
<evidence type="ECO:0000256" key="1">
    <source>
        <dbReference type="SAM" id="Phobius"/>
    </source>
</evidence>
<dbReference type="GO" id="GO:0016780">
    <property type="term" value="F:phosphotransferase activity, for other substituted phosphate groups"/>
    <property type="evidence" value="ECO:0007669"/>
    <property type="project" value="InterPro"/>
</dbReference>
<organism evidence="2">
    <name type="scientific">marine sediment metagenome</name>
    <dbReference type="NCBI Taxonomy" id="412755"/>
    <lineage>
        <taxon>unclassified sequences</taxon>
        <taxon>metagenomes</taxon>
        <taxon>ecological metagenomes</taxon>
    </lineage>
</organism>
<dbReference type="EMBL" id="BART01013000">
    <property type="protein sequence ID" value="GAG87931.1"/>
    <property type="molecule type" value="Genomic_DNA"/>
</dbReference>
<name>X1CUS1_9ZZZZ</name>
<protein>
    <recommendedName>
        <fullName evidence="3">CDP-alcohol phosphatidyltransferase family protein</fullName>
    </recommendedName>
</protein>
<comment type="caution">
    <text evidence="2">The sequence shown here is derived from an EMBL/GenBank/DDBJ whole genome shotgun (WGS) entry which is preliminary data.</text>
</comment>
<feature type="non-terminal residue" evidence="2">
    <location>
        <position position="62"/>
    </location>
</feature>
<accession>X1CUS1</accession>